<proteinExistence type="predicted"/>
<dbReference type="EMBL" id="AM743169">
    <property type="protein sequence ID" value="CAQ45446.1"/>
    <property type="molecule type" value="Genomic_DNA"/>
</dbReference>
<name>B2FM78_STRMK</name>
<dbReference type="RefSeq" id="WP_012479869.1">
    <property type="nucleotide sequence ID" value="NC_010943.1"/>
</dbReference>
<feature type="coiled-coil region" evidence="1">
    <location>
        <begin position="9"/>
        <end position="36"/>
    </location>
</feature>
<evidence type="ECO:0000313" key="2">
    <source>
        <dbReference type="EMBL" id="CAQ45446.1"/>
    </source>
</evidence>
<dbReference type="KEGG" id="sml:Smlt1927"/>
<accession>B2FM78</accession>
<organism evidence="2 3">
    <name type="scientific">Stenotrophomonas maltophilia (strain K279a)</name>
    <dbReference type="NCBI Taxonomy" id="522373"/>
    <lineage>
        <taxon>Bacteria</taxon>
        <taxon>Pseudomonadati</taxon>
        <taxon>Pseudomonadota</taxon>
        <taxon>Gammaproteobacteria</taxon>
        <taxon>Lysobacterales</taxon>
        <taxon>Lysobacteraceae</taxon>
        <taxon>Stenotrophomonas</taxon>
        <taxon>Stenotrophomonas maltophilia group</taxon>
    </lineage>
</organism>
<keyword evidence="1" id="KW-0175">Coiled coil</keyword>
<dbReference type="HOGENOM" id="CLU_1991446_0_0_6"/>
<protein>
    <submittedName>
        <fullName evidence="2">Uncharacterized protein</fullName>
    </submittedName>
</protein>
<sequence length="125" mass="14307">MALPADVRIDQLHELLGEQEKQREAMNIRIHDLERIQVDHARVIERLVWLLDGARGRAAVMETVIPLLLESSDQRTRDRVQTALELRWLQDQAQGAGATPRYEAKFEKAALEVAPQASLPRQHSR</sequence>
<evidence type="ECO:0000313" key="3">
    <source>
        <dbReference type="Proteomes" id="UP000008840"/>
    </source>
</evidence>
<gene>
    <name evidence="2" type="ordered locus">Smlt1927</name>
</gene>
<dbReference type="Proteomes" id="UP000008840">
    <property type="component" value="Chromosome"/>
</dbReference>
<keyword evidence="3" id="KW-1185">Reference proteome</keyword>
<dbReference type="EnsemblBacteria" id="CAQ45446">
    <property type="protein sequence ID" value="CAQ45446"/>
    <property type="gene ID" value="Smlt1927"/>
</dbReference>
<reference evidence="2 3" key="1">
    <citation type="journal article" date="2008" name="Genome Biol.">
        <title>The complete genome, comparative and functional analysis of Stenotrophomonas maltophilia reveals an organism heavily shielded by drug resistance determinants.</title>
        <authorList>
            <person name="Crossman L.C."/>
            <person name="Gould V.C."/>
            <person name="Dow J.M."/>
            <person name="Vernikos G.S."/>
            <person name="Okazaki A."/>
            <person name="Sebaihia M."/>
            <person name="Saunders D."/>
            <person name="Arrowsmith C."/>
            <person name="Carver T."/>
            <person name="Peters N."/>
            <person name="Adlem E."/>
            <person name="Kerhornou A."/>
            <person name="Lord A."/>
            <person name="Murphy L."/>
            <person name="Seeger K."/>
            <person name="Squares R."/>
            <person name="Rutter S."/>
            <person name="Quail M.A."/>
            <person name="Rajandream M.A."/>
            <person name="Harris D."/>
            <person name="Churcher C."/>
            <person name="Bentley S.D."/>
            <person name="Parkhill J."/>
            <person name="Thomson N.R."/>
            <person name="Avison M.B."/>
        </authorList>
    </citation>
    <scope>NUCLEOTIDE SEQUENCE [LARGE SCALE GENOMIC DNA]</scope>
    <source>
        <strain evidence="2 3">K279a</strain>
    </source>
</reference>
<evidence type="ECO:0000256" key="1">
    <source>
        <dbReference type="SAM" id="Coils"/>
    </source>
</evidence>
<dbReference type="AlphaFoldDB" id="B2FM78"/>